<evidence type="ECO:0000313" key="5">
    <source>
        <dbReference type="EMBL" id="NJI01277.1"/>
    </source>
</evidence>
<dbReference type="GeneID" id="57692853"/>
<evidence type="ECO:0000259" key="3">
    <source>
        <dbReference type="Pfam" id="PF02876"/>
    </source>
</evidence>
<dbReference type="InterPro" id="IPR015282">
    <property type="entry name" value="SSL_OB"/>
</dbReference>
<protein>
    <submittedName>
        <fullName evidence="5">Superantigen-like protein</fullName>
    </submittedName>
</protein>
<comment type="caution">
    <text evidence="5">The sequence shown here is derived from an EMBL/GenBank/DDBJ whole genome shotgun (WGS) entry which is preliminary data.</text>
</comment>
<dbReference type="InterPro" id="IPR006126">
    <property type="entry name" value="Staph/Strept_toxin_CS"/>
</dbReference>
<evidence type="ECO:0000259" key="4">
    <source>
        <dbReference type="Pfam" id="PF09199"/>
    </source>
</evidence>
<gene>
    <name evidence="5" type="ORF">GLV84_00040</name>
</gene>
<dbReference type="PRINTS" id="PR01898">
    <property type="entry name" value="SAGSUPRFAMLY"/>
</dbReference>
<dbReference type="EMBL" id="WMFL01000002">
    <property type="protein sequence ID" value="NJI01277.1"/>
    <property type="molecule type" value="Genomic_DNA"/>
</dbReference>
<dbReference type="InterPro" id="IPR008992">
    <property type="entry name" value="Enterotoxin"/>
</dbReference>
<keyword evidence="2" id="KW-0732">Signal</keyword>
<evidence type="ECO:0000256" key="2">
    <source>
        <dbReference type="SAM" id="SignalP"/>
    </source>
</evidence>
<dbReference type="InterPro" id="IPR013307">
    <property type="entry name" value="Superantigen_bac"/>
</dbReference>
<dbReference type="PROSITE" id="PS00278">
    <property type="entry name" value="STAPH_STREP_TOXIN_2"/>
    <property type="match status" value="1"/>
</dbReference>
<feature type="domain" description="Staphylococcal superantigen-like OB-fold" evidence="4">
    <location>
        <begin position="47"/>
        <end position="122"/>
    </location>
</feature>
<organism evidence="5 6">
    <name type="scientific">Staphylococcus agnetis</name>
    <dbReference type="NCBI Taxonomy" id="985762"/>
    <lineage>
        <taxon>Bacteria</taxon>
        <taxon>Bacillati</taxon>
        <taxon>Bacillota</taxon>
        <taxon>Bacilli</taxon>
        <taxon>Bacillales</taxon>
        <taxon>Staphylococcaceae</taxon>
        <taxon>Staphylococcus</taxon>
    </lineage>
</organism>
<name>A0A2T4MDX0_9STAP</name>
<dbReference type="Pfam" id="PF09199">
    <property type="entry name" value="SSL_OB"/>
    <property type="match status" value="1"/>
</dbReference>
<dbReference type="RefSeq" id="WP_107368455.1">
    <property type="nucleotide sequence ID" value="NZ_CP045927.1"/>
</dbReference>
<dbReference type="InterPro" id="IPR006123">
    <property type="entry name" value="Toxin_b-grasp_Staph/Strep"/>
</dbReference>
<evidence type="ECO:0000313" key="6">
    <source>
        <dbReference type="Proteomes" id="UP000646308"/>
    </source>
</evidence>
<dbReference type="InterPro" id="IPR008375">
    <property type="entry name" value="Staph_exotoxin"/>
</dbReference>
<reference evidence="5" key="1">
    <citation type="submission" date="2019-11" db="EMBL/GenBank/DDBJ databases">
        <title>Whole genome comparisons of Staphylococcus agnetis isolates from cattle and chickens.</title>
        <authorList>
            <person name="Rhoads D."/>
            <person name="Shwani A."/>
            <person name="Adkins P."/>
            <person name="Calcutt M."/>
            <person name="Middleton J."/>
        </authorList>
    </citation>
    <scope>NUCLEOTIDE SEQUENCE</scope>
    <source>
        <strain evidence="5">1387</strain>
    </source>
</reference>
<dbReference type="InterPro" id="IPR016091">
    <property type="entry name" value="SuperAg_toxin_C"/>
</dbReference>
<accession>A0A2T4MDX0</accession>
<comment type="similarity">
    <text evidence="1">Belongs to the staphylococcal/streptococcal toxin family.</text>
</comment>
<feature type="domain" description="Staphylococcal/Streptococcal toxin beta-grasp" evidence="3">
    <location>
        <begin position="147"/>
        <end position="227"/>
    </location>
</feature>
<dbReference type="Gene3D" id="2.40.50.110">
    <property type="match status" value="1"/>
</dbReference>
<evidence type="ECO:0000256" key="1">
    <source>
        <dbReference type="ARBA" id="ARBA00008401"/>
    </source>
</evidence>
<dbReference type="SUPFAM" id="SSF50203">
    <property type="entry name" value="Bacterial enterotoxins"/>
    <property type="match status" value="1"/>
</dbReference>
<dbReference type="SUPFAM" id="SSF54334">
    <property type="entry name" value="Superantigen toxins, C-terminal domain"/>
    <property type="match status" value="1"/>
</dbReference>
<dbReference type="Proteomes" id="UP000646308">
    <property type="component" value="Unassembled WGS sequence"/>
</dbReference>
<dbReference type="Pfam" id="PF02876">
    <property type="entry name" value="Stap_Strp_tox_C"/>
    <property type="match status" value="1"/>
</dbReference>
<dbReference type="Gene3D" id="3.10.20.120">
    <property type="match status" value="1"/>
</dbReference>
<dbReference type="PRINTS" id="PR01800">
    <property type="entry name" value="STAPHEXOTOXN"/>
</dbReference>
<dbReference type="GO" id="GO:0005576">
    <property type="term" value="C:extracellular region"/>
    <property type="evidence" value="ECO:0007669"/>
    <property type="project" value="InterPro"/>
</dbReference>
<dbReference type="PRINTS" id="PR01501">
    <property type="entry name" value="TOXICSSTOXIN"/>
</dbReference>
<feature type="signal peptide" evidence="2">
    <location>
        <begin position="1"/>
        <end position="30"/>
    </location>
</feature>
<proteinExistence type="inferred from homology"/>
<feature type="chain" id="PRO_5044070790" evidence="2">
    <location>
        <begin position="31"/>
        <end position="229"/>
    </location>
</feature>
<sequence>MKLSTIAKSSLALGILTTGIITTHAQSANAAESFNSGVQIINKDNTSLHSYYRQAYYEFNNVSGTKKDNQITVETDHHPLRIQLPQSELNKYQDGPVSNIDVFAVREYNDTKLPSIGGITQNTISLKDDPITPKISLRKSNGTGIFTDDVHLSIEKQNVSLKELDFKLRQQLVEHDGLYTNGYKHGNIFIRMKDNVRHDIDLSDKLPVSQMGTVIDATQIDHIHVEMKS</sequence>
<dbReference type="AlphaFoldDB" id="A0A2T4MDX0"/>